<dbReference type="InterPro" id="IPR007658">
    <property type="entry name" value="DUF594"/>
</dbReference>
<gene>
    <name evidence="2" type="ORF">LUZ63_008859</name>
</gene>
<dbReference type="AlphaFoldDB" id="A0A9Q0CDY0"/>
<evidence type="ECO:0000259" key="1">
    <source>
        <dbReference type="Pfam" id="PF13968"/>
    </source>
</evidence>
<dbReference type="PANTHER" id="PTHR31325">
    <property type="entry name" value="OS01G0798800 PROTEIN-RELATED"/>
    <property type="match status" value="1"/>
</dbReference>
<dbReference type="OrthoDB" id="672171at2759"/>
<sequence>MHGYKYLVMGEEREHCKIEAPDYTTKVELTADVVTVERVWCCKERLLHPSVDTNGSLKDVCLSFALFKLLRRRYFGYPAVEAQQPKTKELVFGGLLSVKSERTAKAEVDKERVFRVIKMEIGFLRDYFFTRNNFSHAANQLASSEAGLPKTHLWLLYYKVLAIFCKPKFSLSVKSTLGQYSLVRNCNKSSLSRSSISRLFISATSCKEAPPPGLKKSKEVILSEHVKNAIFYNLARSRGELTNGTATLQRYEHHDLMWTLNLAAPVHTIMVWHIATSFCEIHPVKEAANKESIEPNLTVATHLSNYCAYLVAFRPDLLPLTSCYSVKYVFRKVFEETCEFFGREKKLEGKYQMMSCGDGGLQIIHQGSALGRYLSENINDDNERWKIIAEFWSELILFIAPSGSTRQHIERLGNGSEFITHLWALLYHGGIVDTSSAEYHL</sequence>
<evidence type="ECO:0000313" key="3">
    <source>
        <dbReference type="Proteomes" id="UP001151287"/>
    </source>
</evidence>
<protein>
    <recommendedName>
        <fullName evidence="1">DUF4220 domain-containing protein</fullName>
    </recommendedName>
</protein>
<evidence type="ECO:0000313" key="2">
    <source>
        <dbReference type="EMBL" id="KAJ1692161.1"/>
    </source>
</evidence>
<keyword evidence="3" id="KW-1185">Reference proteome</keyword>
<dbReference type="Proteomes" id="UP001151287">
    <property type="component" value="Unassembled WGS sequence"/>
</dbReference>
<dbReference type="EMBL" id="JAMQYH010000003">
    <property type="protein sequence ID" value="KAJ1692161.1"/>
    <property type="molecule type" value="Genomic_DNA"/>
</dbReference>
<dbReference type="InterPro" id="IPR025315">
    <property type="entry name" value="DUF4220"/>
</dbReference>
<accession>A0A9Q0CDY0</accession>
<comment type="caution">
    <text evidence="2">The sequence shown here is derived from an EMBL/GenBank/DDBJ whole genome shotgun (WGS) entry which is preliminary data.</text>
</comment>
<dbReference type="Pfam" id="PF04578">
    <property type="entry name" value="DUF594"/>
    <property type="match status" value="1"/>
</dbReference>
<feature type="domain" description="DUF4220" evidence="1">
    <location>
        <begin position="1"/>
        <end position="140"/>
    </location>
</feature>
<reference evidence="2" key="1">
    <citation type="journal article" date="2022" name="Cell">
        <title>Repeat-based holocentromeres influence genome architecture and karyotype evolution.</title>
        <authorList>
            <person name="Hofstatter P.G."/>
            <person name="Thangavel G."/>
            <person name="Lux T."/>
            <person name="Neumann P."/>
            <person name="Vondrak T."/>
            <person name="Novak P."/>
            <person name="Zhang M."/>
            <person name="Costa L."/>
            <person name="Castellani M."/>
            <person name="Scott A."/>
            <person name="Toegelov H."/>
            <person name="Fuchs J."/>
            <person name="Mata-Sucre Y."/>
            <person name="Dias Y."/>
            <person name="Vanzela A.L.L."/>
            <person name="Huettel B."/>
            <person name="Almeida C.C.S."/>
            <person name="Simkova H."/>
            <person name="Souza G."/>
            <person name="Pedrosa-Harand A."/>
            <person name="Macas J."/>
            <person name="Mayer K.F.X."/>
            <person name="Houben A."/>
            <person name="Marques A."/>
        </authorList>
    </citation>
    <scope>NUCLEOTIDE SEQUENCE</scope>
    <source>
        <strain evidence="2">RhyBre1mFocal</strain>
    </source>
</reference>
<dbReference type="Pfam" id="PF13968">
    <property type="entry name" value="DUF4220"/>
    <property type="match status" value="1"/>
</dbReference>
<proteinExistence type="predicted"/>
<name>A0A9Q0CDY0_9POAL</name>
<organism evidence="2 3">
    <name type="scientific">Rhynchospora breviuscula</name>
    <dbReference type="NCBI Taxonomy" id="2022672"/>
    <lineage>
        <taxon>Eukaryota</taxon>
        <taxon>Viridiplantae</taxon>
        <taxon>Streptophyta</taxon>
        <taxon>Embryophyta</taxon>
        <taxon>Tracheophyta</taxon>
        <taxon>Spermatophyta</taxon>
        <taxon>Magnoliopsida</taxon>
        <taxon>Liliopsida</taxon>
        <taxon>Poales</taxon>
        <taxon>Cyperaceae</taxon>
        <taxon>Cyperoideae</taxon>
        <taxon>Rhynchosporeae</taxon>
        <taxon>Rhynchospora</taxon>
    </lineage>
</organism>